<evidence type="ECO:0000313" key="4">
    <source>
        <dbReference type="Proteomes" id="UP000306007"/>
    </source>
</evidence>
<gene>
    <name evidence="3" type="ORF">FH039_08655</name>
</gene>
<dbReference type="Pfam" id="PF22230">
    <property type="entry name" value="Csx1_CARF"/>
    <property type="match status" value="1"/>
</dbReference>
<dbReference type="EMBL" id="CP040846">
    <property type="protein sequence ID" value="QDA31653.1"/>
    <property type="molecule type" value="Genomic_DNA"/>
</dbReference>
<sequence>MGRLRSCLHGGARLKRVLVATWGNPFQWEAIEYSADCKSLGLSDCQNVKEENVSTLPVLLKALKPQKTIILVLDTLANLTLRNDVPARKMESYDNVKADVEERVRWFIENRVNPYMSEEDRALLDDVEIVVLPGVGEFSNVSVEGDVLDFYSSVLKVLAERLPVEDTEVILDLTHGINFMPVLTYRALNALLGILAYLRTARLYVVNSEPFPQGEREWKEKIKPLSVLNMKLVEYLELRPRPLYSTISSRPKWSAFISSVTNGFPLAFATFYPSQKEVEEYLEREHLDFLNNIVVSFRPDPTGVMKLHVLRGKSLSKDFRTAVKLHYMLRVFGTEFKGYPKKEVTLDELVRITNRLFSRMPRIGIVVGDQLRELCRLIKGGYEYVNGTSRFRPGVLDRLSGKHVDKPLLPLKRGKKIALGKLRSAMRLTSPSVGSVNPTPDIRNFIAHSGFEYNLVFVRYDGTDIYWSYGKMGCGKLVKADENCESRCARIDETLSTCSCSDDVVVCFLIGALKMKNSKGVVC</sequence>
<accession>A0A4Y5SL73</accession>
<dbReference type="PANTHER" id="PTHR37169">
    <property type="entry name" value="CRISPR SYSTEM ENDORIBONUCLEASE CSX1-RELATED"/>
    <property type="match status" value="1"/>
</dbReference>
<dbReference type="Pfam" id="PF09455">
    <property type="entry name" value="Csx1_HEPN"/>
    <property type="match status" value="1"/>
</dbReference>
<dbReference type="KEGG" id="tic:FH039_08655"/>
<dbReference type="InterPro" id="IPR019016">
    <property type="entry name" value="Csx1-like_HEPN"/>
</dbReference>
<dbReference type="NCBIfam" id="TIGR02549">
    <property type="entry name" value="CRISPR_DxTHG"/>
    <property type="match status" value="1"/>
</dbReference>
<name>A0A4Y5SL73_9EURY</name>
<dbReference type="InterPro" id="IPR010171">
    <property type="entry name" value="CRISPR_Csx1"/>
</dbReference>
<evidence type="ECO:0000259" key="1">
    <source>
        <dbReference type="Pfam" id="PF09455"/>
    </source>
</evidence>
<dbReference type="InterPro" id="IPR027419">
    <property type="entry name" value="CRISPR-assoc_Csx1_C"/>
</dbReference>
<protein>
    <submittedName>
        <fullName evidence="3">TIGR01897 family CRISPR-associated protein</fullName>
    </submittedName>
</protein>
<dbReference type="Gene3D" id="1.10.3740.10">
    <property type="entry name" value="SSO1389-like domains"/>
    <property type="match status" value="1"/>
</dbReference>
<reference evidence="3 4" key="1">
    <citation type="submission" date="2019-06" db="EMBL/GenBank/DDBJ databases">
        <title>Thermococcus indicus sp. nov., a Fe(III)-reducing hyperthermophilic archaeon isolated from the Onnuri vent field of the Central Indian Ocean ridge.</title>
        <authorList>
            <person name="Lim J.K."/>
            <person name="Kim Y.J."/>
            <person name="Kwon K.K."/>
        </authorList>
    </citation>
    <scope>NUCLEOTIDE SEQUENCE [LARGE SCALE GENOMIC DNA]</scope>
    <source>
        <strain evidence="3 4">IOH1</strain>
    </source>
</reference>
<feature type="domain" description="CRISPR system endoribonuclease Csx1-like HEPN" evidence="1">
    <location>
        <begin position="436"/>
        <end position="469"/>
    </location>
</feature>
<dbReference type="AlphaFoldDB" id="A0A4Y5SL73"/>
<evidence type="ECO:0000259" key="2">
    <source>
        <dbReference type="Pfam" id="PF22230"/>
    </source>
</evidence>
<dbReference type="NCBIfam" id="TIGR01897">
    <property type="entry name" value="cas_MJ1666"/>
    <property type="match status" value="1"/>
</dbReference>
<dbReference type="PANTHER" id="PTHR37169:SF1">
    <property type="entry name" value="CRISPR SYSTEM ENDORIBONUCLEASE CSX1"/>
    <property type="match status" value="1"/>
</dbReference>
<dbReference type="SUPFAM" id="SSF160980">
    <property type="entry name" value="SSO1389-like"/>
    <property type="match status" value="1"/>
</dbReference>
<dbReference type="InterPro" id="IPR052875">
    <property type="entry name" value="CRISPR_assoc_ribonuclease"/>
</dbReference>
<dbReference type="Gene3D" id="3.40.50.10640">
    <property type="entry name" value="SSO1389-like"/>
    <property type="match status" value="1"/>
</dbReference>
<organism evidence="3 4">
    <name type="scientific">Thermococcus indicus</name>
    <dbReference type="NCBI Taxonomy" id="2586643"/>
    <lineage>
        <taxon>Archaea</taxon>
        <taxon>Methanobacteriati</taxon>
        <taxon>Methanobacteriota</taxon>
        <taxon>Thermococci</taxon>
        <taxon>Thermococcales</taxon>
        <taxon>Thermococcaceae</taxon>
        <taxon>Thermococcus</taxon>
    </lineage>
</organism>
<proteinExistence type="predicted"/>
<feature type="domain" description="CRISPR system endoribonuclease Csx1 CARF" evidence="2">
    <location>
        <begin position="17"/>
        <end position="210"/>
    </location>
</feature>
<keyword evidence="4" id="KW-1185">Reference proteome</keyword>
<dbReference type="InterPro" id="IPR053857">
    <property type="entry name" value="Csx1_CARF"/>
</dbReference>
<dbReference type="Proteomes" id="UP000306007">
    <property type="component" value="Chromosome"/>
</dbReference>
<evidence type="ECO:0000313" key="3">
    <source>
        <dbReference type="EMBL" id="QDA31653.1"/>
    </source>
</evidence>
<dbReference type="InterPro" id="IPR013383">
    <property type="entry name" value="CRISPR-assoc_prot_DxTHG_CS"/>
</dbReference>